<accession>A0A845M0R2</accession>
<dbReference type="EMBL" id="WTUX01000011">
    <property type="protein sequence ID" value="MZR12732.1"/>
    <property type="molecule type" value="Genomic_DNA"/>
</dbReference>
<comment type="subcellular location">
    <subcellularLocation>
        <location evidence="1">Cell membrane</location>
        <topology evidence="1">Multi-pass membrane protein</topology>
    </subcellularLocation>
</comment>
<gene>
    <name evidence="9" type="ORF">GQE99_06830</name>
</gene>
<dbReference type="GO" id="GO:0044874">
    <property type="term" value="P:lipoprotein localization to outer membrane"/>
    <property type="evidence" value="ECO:0007669"/>
    <property type="project" value="TreeGrafter"/>
</dbReference>
<evidence type="ECO:0000313" key="10">
    <source>
        <dbReference type="Proteomes" id="UP000467322"/>
    </source>
</evidence>
<feature type="transmembrane region" description="Helical" evidence="7">
    <location>
        <begin position="272"/>
        <end position="293"/>
    </location>
</feature>
<feature type="domain" description="ABC3 transporter permease C-terminal" evidence="8">
    <location>
        <begin position="665"/>
        <end position="779"/>
    </location>
</feature>
<evidence type="ECO:0000256" key="7">
    <source>
        <dbReference type="SAM" id="Phobius"/>
    </source>
</evidence>
<proteinExistence type="inferred from homology"/>
<dbReference type="PANTHER" id="PTHR30489">
    <property type="entry name" value="LIPOPROTEIN-RELEASING SYSTEM TRANSMEMBRANE PROTEIN LOLE"/>
    <property type="match status" value="1"/>
</dbReference>
<feature type="transmembrane region" description="Helical" evidence="7">
    <location>
        <begin position="705"/>
        <end position="735"/>
    </location>
</feature>
<evidence type="ECO:0000259" key="8">
    <source>
        <dbReference type="Pfam" id="PF02687"/>
    </source>
</evidence>
<reference evidence="9 10" key="1">
    <citation type="submission" date="2019-12" db="EMBL/GenBank/DDBJ databases">
        <title>Maritimibacter sp. nov. sp. isolated from sea sand.</title>
        <authorList>
            <person name="Kim J."/>
            <person name="Jeong S.E."/>
            <person name="Jung H.S."/>
            <person name="Jeon C.O."/>
        </authorList>
    </citation>
    <scope>NUCLEOTIDE SEQUENCE [LARGE SCALE GENOMIC DNA]</scope>
    <source>
        <strain evidence="9 10">DP07</strain>
    </source>
</reference>
<comment type="similarity">
    <text evidence="2">Belongs to the ABC-4 integral membrane protein family. LolC/E subfamily.</text>
</comment>
<evidence type="ECO:0000256" key="2">
    <source>
        <dbReference type="ARBA" id="ARBA00005236"/>
    </source>
</evidence>
<evidence type="ECO:0000256" key="1">
    <source>
        <dbReference type="ARBA" id="ARBA00004651"/>
    </source>
</evidence>
<feature type="transmembrane region" description="Helical" evidence="7">
    <location>
        <begin position="755"/>
        <end position="773"/>
    </location>
</feature>
<evidence type="ECO:0000256" key="3">
    <source>
        <dbReference type="ARBA" id="ARBA00022475"/>
    </source>
</evidence>
<evidence type="ECO:0000256" key="6">
    <source>
        <dbReference type="ARBA" id="ARBA00023136"/>
    </source>
</evidence>
<evidence type="ECO:0000256" key="4">
    <source>
        <dbReference type="ARBA" id="ARBA00022692"/>
    </source>
</evidence>
<feature type="domain" description="ABC3 transporter permease C-terminal" evidence="8">
    <location>
        <begin position="276"/>
        <end position="392"/>
    </location>
</feature>
<feature type="transmembrane region" description="Helical" evidence="7">
    <location>
        <begin position="662"/>
        <end position="681"/>
    </location>
</feature>
<dbReference type="InterPro" id="IPR003838">
    <property type="entry name" value="ABC3_permease_C"/>
</dbReference>
<keyword evidence="10" id="KW-1185">Reference proteome</keyword>
<dbReference type="AlphaFoldDB" id="A0A845M0R2"/>
<name>A0A845M0R2_9RHOB</name>
<dbReference type="PANTHER" id="PTHR30489:SF0">
    <property type="entry name" value="LIPOPROTEIN-RELEASING SYSTEM TRANSMEMBRANE PROTEIN LOLE"/>
    <property type="match status" value="1"/>
</dbReference>
<feature type="transmembrane region" description="Helical" evidence="7">
    <location>
        <begin position="20"/>
        <end position="41"/>
    </location>
</feature>
<feature type="transmembrane region" description="Helical" evidence="7">
    <location>
        <begin position="322"/>
        <end position="344"/>
    </location>
</feature>
<keyword evidence="6 7" id="KW-0472">Membrane</keyword>
<feature type="transmembrane region" description="Helical" evidence="7">
    <location>
        <begin position="364"/>
        <end position="384"/>
    </location>
</feature>
<dbReference type="Proteomes" id="UP000467322">
    <property type="component" value="Unassembled WGS sequence"/>
</dbReference>
<keyword evidence="3" id="KW-1003">Cell membrane</keyword>
<dbReference type="Pfam" id="PF02687">
    <property type="entry name" value="FtsX"/>
    <property type="match status" value="2"/>
</dbReference>
<keyword evidence="5 7" id="KW-1133">Transmembrane helix</keyword>
<organism evidence="9 10">
    <name type="scientific">Maritimibacter harenae</name>
    <dbReference type="NCBI Taxonomy" id="2606218"/>
    <lineage>
        <taxon>Bacteria</taxon>
        <taxon>Pseudomonadati</taxon>
        <taxon>Pseudomonadota</taxon>
        <taxon>Alphaproteobacteria</taxon>
        <taxon>Rhodobacterales</taxon>
        <taxon>Roseobacteraceae</taxon>
        <taxon>Maritimibacter</taxon>
    </lineage>
</organism>
<protein>
    <submittedName>
        <fullName evidence="9">FtsX-like permease family protein</fullName>
    </submittedName>
</protein>
<evidence type="ECO:0000256" key="5">
    <source>
        <dbReference type="ARBA" id="ARBA00022989"/>
    </source>
</evidence>
<dbReference type="InterPro" id="IPR051447">
    <property type="entry name" value="Lipoprotein-release_system"/>
</dbReference>
<dbReference type="GO" id="GO:0098797">
    <property type="term" value="C:plasma membrane protein complex"/>
    <property type="evidence" value="ECO:0007669"/>
    <property type="project" value="TreeGrafter"/>
</dbReference>
<evidence type="ECO:0000313" key="9">
    <source>
        <dbReference type="EMBL" id="MZR12732.1"/>
    </source>
</evidence>
<sequence>MVTMRALDRKLFRDIRRLWAQSLAIAAVLSVGVMIMVMAFGTQRSLTETRDTFYDRARFADIWSQAARAPKTLVEEIAAIPGVARVEPRISQYAVMDLPDMDDPAMAQILSIPASGEPAMNALIVKEGRLPGFGRRDEVVVNEAFALAHDYGPGDALSVTLNGQKRDVRIVGVVLSPEFIYTIGPGSIMPDDERFGILWMAEDVLAAAFNLSGAFNSVTLSVTRGTDLAPVKDALETLLKPYGGTGPYDREQQISNAFLDGELEQLDVMARIVPPIFLVVSAFLVNMVLGRLIQLEREQIGLLKALGYSTGEIAAHYLKLSLGIGALGVALGWLMGLIASQAMASVYVEYFHFPYLVFVQRPSVYVIGAAAGLIAALAGALMAVRRVVGLSPAVAMSPPAPTRFRRGLFDRLIRVFRPEQPTMMIMRAIGRWPLRAALTSFGISISAAIIVAGLFMFDSFDELLDVAFVQANRQDAILEFALERPEEVLDAIEDLPGILVAEGSLSIPARLHHGHYTRTIGIEAARPDNDLVRVFDGDDRVEVAPEHGIVLAKRLAGHLDVGVGDMVEIEFLQEGDTRYRVPVTGTVAQFFGLSAYMDLETASRLLGQAPRVTLSNVVIDDAQRADLFEAVKASPAISGITYMSEVREGFDETIAESAGITLTIYTFMAALIAIGVVYNSARIQLSERARELASLRILGFTRGEVSYILLGELFILTLVAIPVGLVMGYGMAAAMVESFKSDLYALPLIVTDTTYWRAAGVVAGATVVSALIVRRRIDRMDLVAVMKTRE</sequence>
<comment type="caution">
    <text evidence="9">The sequence shown here is derived from an EMBL/GenBank/DDBJ whole genome shotgun (WGS) entry which is preliminary data.</text>
</comment>
<keyword evidence="4 7" id="KW-0812">Transmembrane</keyword>
<feature type="transmembrane region" description="Helical" evidence="7">
    <location>
        <begin position="432"/>
        <end position="457"/>
    </location>
</feature>